<accession>A0ABS1RVJ6</accession>
<feature type="region of interest" description="Disordered" evidence="1">
    <location>
        <begin position="1"/>
        <end position="33"/>
    </location>
</feature>
<feature type="compositionally biased region" description="Low complexity" evidence="1">
    <location>
        <begin position="1"/>
        <end position="21"/>
    </location>
</feature>
<organism evidence="2 3">
    <name type="scientific">Rhodovulum sulfidophilum</name>
    <name type="common">Rhodobacter sulfidophilus</name>
    <dbReference type="NCBI Taxonomy" id="35806"/>
    <lineage>
        <taxon>Bacteria</taxon>
        <taxon>Pseudomonadati</taxon>
        <taxon>Pseudomonadota</taxon>
        <taxon>Alphaproteobacteria</taxon>
        <taxon>Rhodobacterales</taxon>
        <taxon>Paracoccaceae</taxon>
        <taxon>Rhodovulum</taxon>
    </lineage>
</organism>
<evidence type="ECO:0000313" key="3">
    <source>
        <dbReference type="Proteomes" id="UP000604473"/>
    </source>
</evidence>
<keyword evidence="3" id="KW-1185">Reference proteome</keyword>
<protein>
    <submittedName>
        <fullName evidence="2">Uncharacterized protein</fullName>
    </submittedName>
</protein>
<evidence type="ECO:0000256" key="1">
    <source>
        <dbReference type="SAM" id="MobiDB-lite"/>
    </source>
</evidence>
<reference evidence="2 3" key="1">
    <citation type="submission" date="2021-01" db="EMBL/GenBank/DDBJ databases">
        <title>Draft genomes of Rhodovulum sulfidophilum.</title>
        <authorList>
            <person name="Guzman M.S."/>
        </authorList>
    </citation>
    <scope>NUCLEOTIDE SEQUENCE [LARGE SCALE GENOMIC DNA]</scope>
    <source>
        <strain evidence="2 3">AB35</strain>
    </source>
</reference>
<proteinExistence type="predicted"/>
<name>A0ABS1RVJ6_RHOSU</name>
<dbReference type="Proteomes" id="UP000604473">
    <property type="component" value="Unassembled WGS sequence"/>
</dbReference>
<dbReference type="EMBL" id="JAESJJ010000009">
    <property type="protein sequence ID" value="MBL3608964.1"/>
    <property type="molecule type" value="Genomic_DNA"/>
</dbReference>
<sequence length="99" mass="10632">MPQNQGQNQRQNQGQNQNQNQAVGRQCGPRDGILDQLRNRYGESRQAMGLAGNNAVVEIFANTRTGTWTVTGTFANGLTCLIASGEAYDPVAEPPGQAL</sequence>
<gene>
    <name evidence="2" type="ORF">JMM60_09145</name>
</gene>
<comment type="caution">
    <text evidence="2">The sequence shown here is derived from an EMBL/GenBank/DDBJ whole genome shotgun (WGS) entry which is preliminary data.</text>
</comment>
<evidence type="ECO:0000313" key="2">
    <source>
        <dbReference type="EMBL" id="MBL3608964.1"/>
    </source>
</evidence>